<evidence type="ECO:0000259" key="2">
    <source>
        <dbReference type="Pfam" id="PF17111"/>
    </source>
</evidence>
<dbReference type="SMART" id="SM00248">
    <property type="entry name" value="ANK"/>
    <property type="match status" value="1"/>
</dbReference>
<dbReference type="Gene3D" id="1.25.40.20">
    <property type="entry name" value="Ankyrin repeat-containing domain"/>
    <property type="match status" value="1"/>
</dbReference>
<reference evidence="3 4" key="1">
    <citation type="journal article" date="2019" name="Genome Biol. Evol.">
        <title>Genomic Plasticity Mediated by Transposable Elements in the Plant Pathogenic Fungus Colletotrichum higginsianum.</title>
        <authorList>
            <person name="Tsushima A."/>
            <person name="Gan P."/>
            <person name="Kumakura N."/>
            <person name="Narusaka M."/>
            <person name="Takano Y."/>
            <person name="Narusaka Y."/>
            <person name="Shirasu K."/>
        </authorList>
    </citation>
    <scope>NUCLEOTIDE SEQUENCE [LARGE SCALE GENOMIC DNA]</scope>
    <source>
        <strain evidence="3 4">MAFF305635-RFP</strain>
    </source>
</reference>
<dbReference type="Pfam" id="PF17111">
    <property type="entry name" value="PigL_N"/>
    <property type="match status" value="1"/>
</dbReference>
<dbReference type="InterPro" id="IPR031348">
    <property type="entry name" value="PigL_N"/>
</dbReference>
<feature type="repeat" description="ANK" evidence="1">
    <location>
        <begin position="269"/>
        <end position="301"/>
    </location>
</feature>
<dbReference type="EMBL" id="MWPZ01000013">
    <property type="protein sequence ID" value="TIC89939.1"/>
    <property type="molecule type" value="Genomic_DNA"/>
</dbReference>
<protein>
    <submittedName>
        <fullName evidence="3">Tankyrase</fullName>
    </submittedName>
</protein>
<dbReference type="Pfam" id="PF12796">
    <property type="entry name" value="Ank_2"/>
    <property type="match status" value="1"/>
</dbReference>
<dbReference type="AlphaFoldDB" id="A0A4T0VDF5"/>
<dbReference type="InterPro" id="IPR002110">
    <property type="entry name" value="Ankyrin_rpt"/>
</dbReference>
<dbReference type="InterPro" id="IPR036770">
    <property type="entry name" value="Ankyrin_rpt-contain_sf"/>
</dbReference>
<accession>A0A4T0VDF5</accession>
<comment type="caution">
    <text evidence="3">The sequence shown here is derived from an EMBL/GenBank/DDBJ whole genome shotgun (WGS) entry which is preliminary data.</text>
</comment>
<evidence type="ECO:0000313" key="4">
    <source>
        <dbReference type="Proteomes" id="UP000305883"/>
    </source>
</evidence>
<dbReference type="PROSITE" id="PS50297">
    <property type="entry name" value="ANK_REP_REGION"/>
    <property type="match status" value="1"/>
</dbReference>
<evidence type="ECO:0000256" key="1">
    <source>
        <dbReference type="PROSITE-ProRule" id="PRU00023"/>
    </source>
</evidence>
<name>A0A4T0VDF5_9PEZI</name>
<dbReference type="PROSITE" id="PS50088">
    <property type="entry name" value="ANK_REPEAT"/>
    <property type="match status" value="1"/>
</dbReference>
<sequence length="353" mass="39359">MEVLSGVSSGFAVVSLALQLAEKVTKIHDFWRSVRDAPDELGSIAAELEFLERVYIGIAHNAQRETIDPILTKALEDGQQEVTRFEALVSPLRKRCETESRIKRKWASLVAGVWRKEEVAEFRNSISRTKSTLLMALQASARHQSVSDSANQTRMLATLADNSTSLGTGQRDIEVAIGDLSQKTGFLSLELTSHFSSLSSQSSDIRYIKEQLAGMESLIARMARGFPEAPLRMVSRDAVVFELCRDGNIGAVRTLIAKREASARDTAPHGFTPLIMAAYYGRFELCEYLISAGAETYVNSARPISLPLIYYLIGVSYLRTCIDLKFFRLFDDYLEGILEINFHIDFLIGTPFL</sequence>
<dbReference type="SUPFAM" id="SSF48403">
    <property type="entry name" value="Ankyrin repeat"/>
    <property type="match status" value="1"/>
</dbReference>
<gene>
    <name evidence="3" type="ORF">CH35J_012495</name>
</gene>
<proteinExistence type="predicted"/>
<keyword evidence="1" id="KW-0040">ANK repeat</keyword>
<evidence type="ECO:0000313" key="3">
    <source>
        <dbReference type="EMBL" id="TIC89939.1"/>
    </source>
</evidence>
<feature type="domain" description="Azaphilone pigments biosynthesis cluster protein L N-terminal" evidence="2">
    <location>
        <begin position="4"/>
        <end position="188"/>
    </location>
</feature>
<dbReference type="Proteomes" id="UP000305883">
    <property type="component" value="Unassembled WGS sequence"/>
</dbReference>
<dbReference type="OrthoDB" id="4588971at2759"/>
<organism evidence="3 4">
    <name type="scientific">Colletotrichum higginsianum</name>
    <dbReference type="NCBI Taxonomy" id="80884"/>
    <lineage>
        <taxon>Eukaryota</taxon>
        <taxon>Fungi</taxon>
        <taxon>Dikarya</taxon>
        <taxon>Ascomycota</taxon>
        <taxon>Pezizomycotina</taxon>
        <taxon>Sordariomycetes</taxon>
        <taxon>Hypocreomycetidae</taxon>
        <taxon>Glomerellales</taxon>
        <taxon>Glomerellaceae</taxon>
        <taxon>Colletotrichum</taxon>
        <taxon>Colletotrichum destructivum species complex</taxon>
    </lineage>
</organism>